<accession>A0A7S1FTK8</accession>
<organism evidence="5">
    <name type="scientific">Corethron hystrix</name>
    <dbReference type="NCBI Taxonomy" id="216773"/>
    <lineage>
        <taxon>Eukaryota</taxon>
        <taxon>Sar</taxon>
        <taxon>Stramenopiles</taxon>
        <taxon>Ochrophyta</taxon>
        <taxon>Bacillariophyta</taxon>
        <taxon>Coscinodiscophyceae</taxon>
        <taxon>Corethrophycidae</taxon>
        <taxon>Corethrales</taxon>
        <taxon>Corethraceae</taxon>
        <taxon>Corethron</taxon>
    </lineage>
</organism>
<feature type="domain" description="Serine hydrolase" evidence="4">
    <location>
        <begin position="1"/>
        <end position="261"/>
    </location>
</feature>
<evidence type="ECO:0000256" key="3">
    <source>
        <dbReference type="SAM" id="MobiDB-lite"/>
    </source>
</evidence>
<evidence type="ECO:0000259" key="4">
    <source>
        <dbReference type="Pfam" id="PF03959"/>
    </source>
</evidence>
<feature type="compositionally biased region" description="Basic and acidic residues" evidence="3">
    <location>
        <begin position="65"/>
        <end position="78"/>
    </location>
</feature>
<feature type="region of interest" description="Disordered" evidence="3">
    <location>
        <begin position="56"/>
        <end position="78"/>
    </location>
</feature>
<proteinExistence type="predicted"/>
<dbReference type="InterPro" id="IPR050593">
    <property type="entry name" value="LovG"/>
</dbReference>
<gene>
    <name evidence="5" type="ORF">CHYS00102_LOCUS15973</name>
</gene>
<dbReference type="Gene3D" id="3.40.50.1820">
    <property type="entry name" value="alpha/beta hydrolase"/>
    <property type="match status" value="1"/>
</dbReference>
<evidence type="ECO:0000313" key="5">
    <source>
        <dbReference type="EMBL" id="CAD8888773.1"/>
    </source>
</evidence>
<reference evidence="5" key="1">
    <citation type="submission" date="2021-01" db="EMBL/GenBank/DDBJ databases">
        <authorList>
            <person name="Corre E."/>
            <person name="Pelletier E."/>
            <person name="Niang G."/>
            <person name="Scheremetjew M."/>
            <person name="Finn R."/>
            <person name="Kale V."/>
            <person name="Holt S."/>
            <person name="Cochrane G."/>
            <person name="Meng A."/>
            <person name="Brown T."/>
            <person name="Cohen L."/>
        </authorList>
    </citation>
    <scope>NUCLEOTIDE SEQUENCE</scope>
    <source>
        <strain evidence="5">308</strain>
    </source>
</reference>
<dbReference type="PANTHER" id="PTHR48070">
    <property type="entry name" value="ESTERASE OVCA2"/>
    <property type="match status" value="1"/>
</dbReference>
<dbReference type="GO" id="GO:0005737">
    <property type="term" value="C:cytoplasm"/>
    <property type="evidence" value="ECO:0007669"/>
    <property type="project" value="TreeGrafter"/>
</dbReference>
<name>A0A7S1FTK8_9STRA</name>
<feature type="coiled-coil region" evidence="2">
    <location>
        <begin position="282"/>
        <end position="309"/>
    </location>
</feature>
<evidence type="ECO:0000256" key="1">
    <source>
        <dbReference type="ARBA" id="ARBA00022801"/>
    </source>
</evidence>
<dbReference type="Pfam" id="PF03959">
    <property type="entry name" value="FSH1"/>
    <property type="match status" value="1"/>
</dbReference>
<dbReference type="AlphaFoldDB" id="A0A7S1FTK8"/>
<evidence type="ECO:0000256" key="2">
    <source>
        <dbReference type="SAM" id="Coils"/>
    </source>
</evidence>
<dbReference type="SUPFAM" id="SSF53474">
    <property type="entry name" value="alpha/beta-Hydrolases"/>
    <property type="match status" value="1"/>
</dbReference>
<keyword evidence="1" id="KW-0378">Hydrolase</keyword>
<keyword evidence="2" id="KW-0175">Coiled coil</keyword>
<protein>
    <recommendedName>
        <fullName evidence="4">Serine hydrolase domain-containing protein</fullName>
    </recommendedName>
</protein>
<dbReference type="GO" id="GO:0005634">
    <property type="term" value="C:nucleus"/>
    <property type="evidence" value="ECO:0007669"/>
    <property type="project" value="TreeGrafter"/>
</dbReference>
<dbReference type="InterPro" id="IPR029058">
    <property type="entry name" value="AB_hydrolase_fold"/>
</dbReference>
<sequence>MRILCLHGGHHSADTFHQQFGVPFASCIASASATDDGDNNNGSLMRIRLDFVDGPLMIPEGGDSEQERRRERGPDRPIARRWFNEDTPRENIRRYDRPVGFDASVQHVLQIWRTGKGARKFSSFTLGGVQEGGERYDNEENLPFDGILGFGQGAALTSWMEREGLCCGLRFVILVGGYEIDLDNEGSKGNIRTVDGTGEHSLFDNENKGRRKETFVTKGEVPSLHIIGRQNPLIPPGESIALARTFPSAVVHVFPGGHCIPPITFSSIKTFLLSQHLCNRRSLEWEKEVVRQRRALVELERKASELVMEHSSKNPPKALLAVIGSGRVGGWLGPRRRSPGEEGGGAPCPEDFLCRREERNGVRDVL</sequence>
<dbReference type="InterPro" id="IPR005645">
    <property type="entry name" value="FSH-like_dom"/>
</dbReference>
<dbReference type="GO" id="GO:0016787">
    <property type="term" value="F:hydrolase activity"/>
    <property type="evidence" value="ECO:0007669"/>
    <property type="project" value="UniProtKB-KW"/>
</dbReference>
<dbReference type="PANTHER" id="PTHR48070:SF6">
    <property type="entry name" value="ESTERASE OVCA2"/>
    <property type="match status" value="1"/>
</dbReference>
<dbReference type="EMBL" id="HBFR01022225">
    <property type="protein sequence ID" value="CAD8888773.1"/>
    <property type="molecule type" value="Transcribed_RNA"/>
</dbReference>